<dbReference type="Proteomes" id="UP001549321">
    <property type="component" value="Unassembled WGS sequence"/>
</dbReference>
<dbReference type="Gene3D" id="3.10.620.30">
    <property type="match status" value="1"/>
</dbReference>
<evidence type="ECO:0000313" key="3">
    <source>
        <dbReference type="Proteomes" id="UP001549321"/>
    </source>
</evidence>
<dbReference type="PANTHER" id="PTHR33490:SF12">
    <property type="entry name" value="BLL5557 PROTEIN"/>
    <property type="match status" value="1"/>
</dbReference>
<dbReference type="Gene3D" id="2.60.40.2250">
    <property type="match status" value="1"/>
</dbReference>
<organism evidence="2 3">
    <name type="scientific">Kaistia defluvii</name>
    <dbReference type="NCBI Taxonomy" id="410841"/>
    <lineage>
        <taxon>Bacteria</taxon>
        <taxon>Pseudomonadati</taxon>
        <taxon>Pseudomonadota</taxon>
        <taxon>Alphaproteobacteria</taxon>
        <taxon>Hyphomicrobiales</taxon>
        <taxon>Kaistiaceae</taxon>
        <taxon>Kaistia</taxon>
    </lineage>
</organism>
<feature type="domain" description="Transglutaminase-like" evidence="1">
    <location>
        <begin position="161"/>
        <end position="227"/>
    </location>
</feature>
<dbReference type="Pfam" id="PF01841">
    <property type="entry name" value="Transglut_core"/>
    <property type="match status" value="1"/>
</dbReference>
<dbReference type="EMBL" id="JBEPSM010000003">
    <property type="protein sequence ID" value="MET4635807.1"/>
    <property type="molecule type" value="Genomic_DNA"/>
</dbReference>
<dbReference type="SUPFAM" id="SSF54001">
    <property type="entry name" value="Cysteine proteinases"/>
    <property type="match status" value="1"/>
</dbReference>
<dbReference type="RefSeq" id="WP_354553356.1">
    <property type="nucleotide sequence ID" value="NZ_JBEPSM010000003.1"/>
</dbReference>
<dbReference type="InterPro" id="IPR038765">
    <property type="entry name" value="Papain-like_cys_pep_sf"/>
</dbReference>
<dbReference type="PANTHER" id="PTHR33490">
    <property type="entry name" value="BLR5614 PROTEIN-RELATED"/>
    <property type="match status" value="1"/>
</dbReference>
<comment type="caution">
    <text evidence="2">The sequence shown here is derived from an EMBL/GenBank/DDBJ whole genome shotgun (WGS) entry which is preliminary data.</text>
</comment>
<accession>A0ABV2R3G0</accession>
<proteinExistence type="predicted"/>
<dbReference type="SMART" id="SM00460">
    <property type="entry name" value="TGc"/>
    <property type="match status" value="1"/>
</dbReference>
<gene>
    <name evidence="2" type="ORF">ABIE08_003758</name>
</gene>
<sequence length="302" mass="33530">MHIRIGFDIAFECAQPTPMLMMLRAHPSLGSRLVQQDYLVSDPVVAIDTYIDGFGNLASRTVLPAGRTRIWTEGVVYNDGEPDPVVPDARILPVQELPEECLVYLLGSRYCETDHLGFVAWPLFGHLPENWSRVQAIVDYVHNHLTFSYPLARPTRTALEAHNERFAVCRDFAHLAIALCRAMNIPARYCTGYLGDIGVPYDPAPMDFSAWFEAYIGDRWYTFDARHNKPRIGRIVMARGRDATDVALTNAFGNAMLVNFTVHTEEIVWPRAGEQAGAQANPNPGQQDPASLGAVHPVAGVA</sequence>
<evidence type="ECO:0000313" key="2">
    <source>
        <dbReference type="EMBL" id="MET4635807.1"/>
    </source>
</evidence>
<evidence type="ECO:0000259" key="1">
    <source>
        <dbReference type="SMART" id="SM00460"/>
    </source>
</evidence>
<keyword evidence="3" id="KW-1185">Reference proteome</keyword>
<reference evidence="2 3" key="1">
    <citation type="submission" date="2024-06" db="EMBL/GenBank/DDBJ databases">
        <title>Sorghum-associated microbial communities from plants grown in Nebraska, USA.</title>
        <authorList>
            <person name="Schachtman D."/>
        </authorList>
    </citation>
    <scope>NUCLEOTIDE SEQUENCE [LARGE SCALE GENOMIC DNA]</scope>
    <source>
        <strain evidence="2 3">3207</strain>
    </source>
</reference>
<protein>
    <submittedName>
        <fullName evidence="2">Transglutaminase-like putative cysteine protease</fullName>
    </submittedName>
</protein>
<dbReference type="InterPro" id="IPR002931">
    <property type="entry name" value="Transglutaminase-like"/>
</dbReference>
<name>A0ABV2R3G0_9HYPH</name>